<dbReference type="SFLD" id="SFLDG01094">
    <property type="entry name" value="Uncharacterised_Radical_SAM_Su"/>
    <property type="match status" value="1"/>
</dbReference>
<dbReference type="GO" id="GO:0051539">
    <property type="term" value="F:4 iron, 4 sulfur cluster binding"/>
    <property type="evidence" value="ECO:0007669"/>
    <property type="project" value="UniProtKB-KW"/>
</dbReference>
<dbReference type="CDD" id="cd01335">
    <property type="entry name" value="Radical_SAM"/>
    <property type="match status" value="1"/>
</dbReference>
<dbReference type="SFLD" id="SFLDS00029">
    <property type="entry name" value="Radical_SAM"/>
    <property type="match status" value="1"/>
</dbReference>
<dbReference type="PANTHER" id="PTHR42836">
    <property type="entry name" value="7-CARBOXY-7-DEAZAGUANINE SYNTHASE"/>
    <property type="match status" value="1"/>
</dbReference>
<dbReference type="RefSeq" id="WP_089271851.1">
    <property type="nucleotide sequence ID" value="NZ_FZOC01000001.1"/>
</dbReference>
<evidence type="ECO:0000256" key="1">
    <source>
        <dbReference type="ARBA" id="ARBA00001966"/>
    </source>
</evidence>
<keyword evidence="8" id="KW-0456">Lyase</keyword>
<dbReference type="Pfam" id="PF04055">
    <property type="entry name" value="Radical_SAM"/>
    <property type="match status" value="1"/>
</dbReference>
<protein>
    <submittedName>
        <fullName evidence="8">Pyruvate formate lyase activating enzyme</fullName>
    </submittedName>
</protein>
<keyword evidence="4" id="KW-0479">Metal-binding</keyword>
<dbReference type="Proteomes" id="UP000198324">
    <property type="component" value="Unassembled WGS sequence"/>
</dbReference>
<organism evidence="8 9">
    <name type="scientific">Humidesulfovibrio mexicanus</name>
    <dbReference type="NCBI Taxonomy" id="147047"/>
    <lineage>
        <taxon>Bacteria</taxon>
        <taxon>Pseudomonadati</taxon>
        <taxon>Thermodesulfobacteriota</taxon>
        <taxon>Desulfovibrionia</taxon>
        <taxon>Desulfovibrionales</taxon>
        <taxon>Desulfovibrionaceae</taxon>
        <taxon>Humidesulfovibrio</taxon>
    </lineage>
</organism>
<comment type="cofactor">
    <cofactor evidence="1">
        <name>[4Fe-4S] cluster</name>
        <dbReference type="ChEBI" id="CHEBI:49883"/>
    </cofactor>
</comment>
<sequence length="224" mass="24314">MSDSIAWNHVRGLTPLSLCDWPGHPCCVVFLGGCNLRCPTCHNGALAWSMETLPVVERPALRSFLARRARWLAGITVSGGEPTTVPGVGAVLHELAKSGLPVKLDTNGMLPEVVECMLAEGLVQRFAVDVKGPFAKYPALTGGAVDEVAARRNLSRIFAMAEKRPDAFFFRTTKVPLLDDADIETVRDLLPPGFALTLQDYIPPRRPHALADSEARRTPGNLVH</sequence>
<evidence type="ECO:0000256" key="2">
    <source>
        <dbReference type="ARBA" id="ARBA00022485"/>
    </source>
</evidence>
<dbReference type="OrthoDB" id="9782387at2"/>
<dbReference type="InterPro" id="IPR007197">
    <property type="entry name" value="rSAM"/>
</dbReference>
<evidence type="ECO:0000259" key="7">
    <source>
        <dbReference type="Pfam" id="PF04055"/>
    </source>
</evidence>
<keyword evidence="5" id="KW-0408">Iron</keyword>
<dbReference type="SUPFAM" id="SSF102114">
    <property type="entry name" value="Radical SAM enzymes"/>
    <property type="match status" value="1"/>
</dbReference>
<evidence type="ECO:0000313" key="9">
    <source>
        <dbReference type="Proteomes" id="UP000198324"/>
    </source>
</evidence>
<dbReference type="PANTHER" id="PTHR42836:SF1">
    <property type="entry name" value="7-CARBOXY-7-DEAZAGUANINE SYNTHASE"/>
    <property type="match status" value="1"/>
</dbReference>
<name>A0A238Y8C4_9BACT</name>
<evidence type="ECO:0000313" key="8">
    <source>
        <dbReference type="EMBL" id="SNR67192.1"/>
    </source>
</evidence>
<proteinExistence type="predicted"/>
<dbReference type="InterPro" id="IPR012840">
    <property type="entry name" value="NrdG2"/>
</dbReference>
<keyword evidence="6" id="KW-0411">Iron-sulfur</keyword>
<keyword evidence="8" id="KW-0670">Pyruvate</keyword>
<evidence type="ECO:0000256" key="5">
    <source>
        <dbReference type="ARBA" id="ARBA00023004"/>
    </source>
</evidence>
<evidence type="ECO:0000256" key="3">
    <source>
        <dbReference type="ARBA" id="ARBA00022691"/>
    </source>
</evidence>
<gene>
    <name evidence="8" type="ORF">SAMN04488503_0765</name>
</gene>
<dbReference type="NCBIfam" id="TIGR02495">
    <property type="entry name" value="NrdG2"/>
    <property type="match status" value="1"/>
</dbReference>
<reference evidence="8 9" key="1">
    <citation type="submission" date="2017-06" db="EMBL/GenBank/DDBJ databases">
        <authorList>
            <person name="Kim H.J."/>
            <person name="Triplett B.A."/>
        </authorList>
    </citation>
    <scope>NUCLEOTIDE SEQUENCE [LARGE SCALE GENOMIC DNA]</scope>
    <source>
        <strain evidence="8 9">DSM 13116</strain>
    </source>
</reference>
<keyword evidence="2" id="KW-0004">4Fe-4S</keyword>
<feature type="domain" description="Radical SAM core" evidence="7">
    <location>
        <begin position="29"/>
        <end position="150"/>
    </location>
</feature>
<keyword evidence="9" id="KW-1185">Reference proteome</keyword>
<dbReference type="InterPro" id="IPR013785">
    <property type="entry name" value="Aldolase_TIM"/>
</dbReference>
<dbReference type="Gene3D" id="3.20.20.70">
    <property type="entry name" value="Aldolase class I"/>
    <property type="match status" value="1"/>
</dbReference>
<keyword evidence="3" id="KW-0949">S-adenosyl-L-methionine</keyword>
<dbReference type="AlphaFoldDB" id="A0A238Y8C4"/>
<evidence type="ECO:0000256" key="4">
    <source>
        <dbReference type="ARBA" id="ARBA00022723"/>
    </source>
</evidence>
<dbReference type="EMBL" id="FZOC01000001">
    <property type="protein sequence ID" value="SNR67192.1"/>
    <property type="molecule type" value="Genomic_DNA"/>
</dbReference>
<dbReference type="InterPro" id="IPR058240">
    <property type="entry name" value="rSAM_sf"/>
</dbReference>
<dbReference type="GO" id="GO:0046872">
    <property type="term" value="F:metal ion binding"/>
    <property type="evidence" value="ECO:0007669"/>
    <property type="project" value="UniProtKB-KW"/>
</dbReference>
<dbReference type="GO" id="GO:0016829">
    <property type="term" value="F:lyase activity"/>
    <property type="evidence" value="ECO:0007669"/>
    <property type="project" value="UniProtKB-KW"/>
</dbReference>
<evidence type="ECO:0000256" key="6">
    <source>
        <dbReference type="ARBA" id="ARBA00023014"/>
    </source>
</evidence>
<accession>A0A238Y8C4</accession>